<keyword evidence="3 4" id="KW-0067">ATP-binding</keyword>
<protein>
    <recommendedName>
        <fullName evidence="4">Ribosome protection protein VmlR</fullName>
    </recommendedName>
</protein>
<dbReference type="InterPro" id="IPR050611">
    <property type="entry name" value="ABCF"/>
</dbReference>
<reference evidence="7 8" key="1">
    <citation type="submission" date="2023-07" db="EMBL/GenBank/DDBJ databases">
        <title>Genomic Encyclopedia of Type Strains, Phase IV (KMG-IV): sequencing the most valuable type-strain genomes for metagenomic binning, comparative biology and taxonomic classification.</title>
        <authorList>
            <person name="Goeker M."/>
        </authorList>
    </citation>
    <scope>NUCLEOTIDE SEQUENCE [LARGE SCALE GENOMIC DNA]</scope>
    <source>
        <strain evidence="7 8">DSM 12751</strain>
    </source>
</reference>
<dbReference type="Gene3D" id="3.40.50.300">
    <property type="entry name" value="P-loop containing nucleotide triphosphate hydrolases"/>
    <property type="match status" value="2"/>
</dbReference>
<proteinExistence type="inferred from homology"/>
<feature type="region of interest" description="Antibiotic resistance domain (ARD)" evidence="4">
    <location>
        <begin position="185"/>
        <end position="291"/>
    </location>
</feature>
<dbReference type="InterPro" id="IPR003439">
    <property type="entry name" value="ABC_transporter-like_ATP-bd"/>
</dbReference>
<evidence type="ECO:0000256" key="4">
    <source>
        <dbReference type="HAMAP-Rule" id="MF_00846"/>
    </source>
</evidence>
<evidence type="ECO:0000313" key="7">
    <source>
        <dbReference type="EMBL" id="MDQ0167279.1"/>
    </source>
</evidence>
<comment type="subunit">
    <text evidence="4">Binds within the E-site of the 70S ribosome, where it contacts ribosomal proteins of the large and small subunit, the 16 and 23S rRNAs and the acceptor arm of the P-site tRNA.</text>
</comment>
<dbReference type="Pfam" id="PF12848">
    <property type="entry name" value="ABC_tran_Xtn"/>
    <property type="match status" value="1"/>
</dbReference>
<keyword evidence="4" id="KW-0699">rRNA-binding</keyword>
<dbReference type="Pfam" id="PF00005">
    <property type="entry name" value="ABC_tran"/>
    <property type="match status" value="2"/>
</dbReference>
<comment type="caution">
    <text evidence="7">The sequence shown here is derived from an EMBL/GenBank/DDBJ whole genome shotgun (WGS) entry which is preliminary data.</text>
</comment>
<evidence type="ECO:0000256" key="2">
    <source>
        <dbReference type="ARBA" id="ARBA00022741"/>
    </source>
</evidence>
<dbReference type="SMART" id="SM00382">
    <property type="entry name" value="AAA"/>
    <property type="match status" value="2"/>
</dbReference>
<feature type="domain" description="ABC transporter" evidence="6">
    <location>
        <begin position="5"/>
        <end position="202"/>
    </location>
</feature>
<dbReference type="InterPro" id="IPR027417">
    <property type="entry name" value="P-loop_NTPase"/>
</dbReference>
<keyword evidence="4" id="KW-0820">tRNA-binding</keyword>
<dbReference type="InterPro" id="IPR032781">
    <property type="entry name" value="ABC_tran_Xtn"/>
</dbReference>
<feature type="binding site" evidence="4">
    <location>
        <begin position="326"/>
        <end position="333"/>
    </location>
    <ligand>
        <name>ATP</name>
        <dbReference type="ChEBI" id="CHEBI:30616"/>
        <label>2</label>
    </ligand>
</feature>
<dbReference type="InterPro" id="IPR003593">
    <property type="entry name" value="AAA+_ATPase"/>
</dbReference>
<comment type="similarity">
    <text evidence="4">Belongs to the ABC transporter superfamily. ABCF family. ARE2 subfamily.</text>
</comment>
<keyword evidence="1 4" id="KW-0677">Repeat</keyword>
<evidence type="ECO:0000256" key="1">
    <source>
        <dbReference type="ARBA" id="ARBA00022737"/>
    </source>
</evidence>
<keyword evidence="4" id="KW-0046">Antibiotic resistance</keyword>
<evidence type="ECO:0000313" key="8">
    <source>
        <dbReference type="Proteomes" id="UP001235840"/>
    </source>
</evidence>
<keyword evidence="8" id="KW-1185">Reference proteome</keyword>
<dbReference type="EMBL" id="JAUSTY010000014">
    <property type="protein sequence ID" value="MDQ0167279.1"/>
    <property type="molecule type" value="Genomic_DNA"/>
</dbReference>
<keyword evidence="4" id="KW-0963">Cytoplasm</keyword>
<organism evidence="7 8">
    <name type="scientific">Caldalkalibacillus horti</name>
    <dbReference type="NCBI Taxonomy" id="77523"/>
    <lineage>
        <taxon>Bacteria</taxon>
        <taxon>Bacillati</taxon>
        <taxon>Bacillota</taxon>
        <taxon>Bacilli</taxon>
        <taxon>Bacillales</taxon>
        <taxon>Bacillaceae</taxon>
        <taxon>Caldalkalibacillus</taxon>
    </lineage>
</organism>
<keyword evidence="2 4" id="KW-0547">Nucleotide-binding</keyword>
<feature type="region of interest" description="Disordered" evidence="5">
    <location>
        <begin position="225"/>
        <end position="244"/>
    </location>
</feature>
<dbReference type="Proteomes" id="UP001235840">
    <property type="component" value="Unassembled WGS sequence"/>
</dbReference>
<dbReference type="NCBIfam" id="NF000355">
    <property type="entry name" value="ribo_prot_ABC_F"/>
    <property type="match status" value="1"/>
</dbReference>
<dbReference type="InterPro" id="IPR043684">
    <property type="entry name" value="VmlR"/>
</dbReference>
<name>A0ABT9W204_9BACI</name>
<evidence type="ECO:0000256" key="3">
    <source>
        <dbReference type="ARBA" id="ARBA00022840"/>
    </source>
</evidence>
<comment type="domain">
    <text evidence="4">The antibiotic resistance domain (ARD) is packed between the 23S rRNA and the acceptor arm of the P-site tRNA and inserts into the peptidyltransferase center (PTC). The C-terminal extension (CTE) contacts the small ribosomal subunit, positioned in the Shine-Dalgarno-anti-Shine-Dalgarno cavity.</text>
</comment>
<keyword evidence="4" id="KW-0694">RNA-binding</keyword>
<dbReference type="HAMAP" id="MF_00846">
    <property type="entry name" value="VmlR"/>
    <property type="match status" value="1"/>
</dbReference>
<dbReference type="PROSITE" id="PS50893">
    <property type="entry name" value="ABC_TRANSPORTER_2"/>
    <property type="match status" value="2"/>
</dbReference>
<comment type="subcellular location">
    <subcellularLocation>
        <location evidence="4">Cytoplasm</location>
    </subcellularLocation>
    <text evidence="4">Does not stably associate with ribosomes.</text>
</comment>
<accession>A0ABT9W204</accession>
<evidence type="ECO:0000256" key="5">
    <source>
        <dbReference type="SAM" id="MobiDB-lite"/>
    </source>
</evidence>
<sequence length="572" mass="65942">MQELLRIENMHYEIEGISILENIQTTIQRGDIIGIIGKNGAGKSTLLKLLNEELSPTSGKIKKVQPQLKMTTVEQETTSYSFEEMTSQEVTLLEKWNVPTHDFSSLSGGEKLKARLAIGIAQGSDLLLLDEPTNHLDEQSTEFLIQLLKNYKGTVILVSHDRYFLDEVVTKIWSIENKKVVTYKGNYSNYMEFRQQKRKAQQHDYEQQQKRISQVEGQISELKSWSKKGHAQSTKQEGIKEYHRKKAKRLDSQVKSKQKRLEKELESLEAKALEPEYTVQFTMQTNNKVGRRFLEVKNLTKSFGSTLLFKEAHFTIQHGEKVALVGPNGSGKTTLLKIILGGESATGEVWVSPSANIGYLKQDVFDLPLEQTPEEFFYTENFRQRGHVQNAMKHLGFTSAQWTEQMKYMSMGERVKCKLMKFILEEKDVLILDEPTNHLDLPSREQLEETLAHYKGTLLVVSHDRYFVEKTTDTKLLLFNQIIRKQLNQEASKIGFMKYNKEKNRGKSKALNNDHNKNNIDANIADKGERRLQLETQRQEVLGKLSFMSPGSPEYKELDLKFRELTEQIKKL</sequence>
<gene>
    <name evidence="4" type="primary">vmlR</name>
    <name evidence="7" type="ORF">J2S11_003204</name>
</gene>
<comment type="function">
    <text evidence="4">Recognizes and binds in the vacant E-site of ribosomes stalled by some peptidyltransferase center (PTC)-targeting antibiotics. Makes contact with the PTC and both ribosomal subunits. Induces conformational changes in the P-site, which allows it to dislodge the antibiotic from its PTC binding site.</text>
</comment>
<feature type="domain" description="ABC transporter" evidence="6">
    <location>
        <begin position="294"/>
        <end position="524"/>
    </location>
</feature>
<dbReference type="PANTHER" id="PTHR19211">
    <property type="entry name" value="ATP-BINDING TRANSPORT PROTEIN-RELATED"/>
    <property type="match status" value="1"/>
</dbReference>
<dbReference type="GO" id="GO:0005524">
    <property type="term" value="F:ATP binding"/>
    <property type="evidence" value="ECO:0007669"/>
    <property type="project" value="UniProtKB-KW"/>
</dbReference>
<dbReference type="CDD" id="cd03221">
    <property type="entry name" value="ABCF_EF-3"/>
    <property type="match status" value="2"/>
</dbReference>
<dbReference type="PANTHER" id="PTHR19211:SF100">
    <property type="entry name" value="RIBOSOME PROTECTION PROTEIN VMLR"/>
    <property type="match status" value="1"/>
</dbReference>
<dbReference type="RefSeq" id="WP_307396101.1">
    <property type="nucleotide sequence ID" value="NZ_BAAADK010000014.1"/>
</dbReference>
<feature type="binding site" evidence="4">
    <location>
        <begin position="37"/>
        <end position="44"/>
    </location>
    <ligand>
        <name>ATP</name>
        <dbReference type="ChEBI" id="CHEBI:30616"/>
        <label>1</label>
    </ligand>
</feature>
<evidence type="ECO:0000259" key="6">
    <source>
        <dbReference type="PROSITE" id="PS50893"/>
    </source>
</evidence>
<dbReference type="SUPFAM" id="SSF52540">
    <property type="entry name" value="P-loop containing nucleoside triphosphate hydrolases"/>
    <property type="match status" value="2"/>
</dbReference>